<evidence type="ECO:0000256" key="5">
    <source>
        <dbReference type="HAMAP-Rule" id="MF_00213"/>
    </source>
</evidence>
<dbReference type="PROSITE" id="PS01249">
    <property type="entry name" value="HYPA"/>
    <property type="match status" value="1"/>
</dbReference>
<comment type="similarity">
    <text evidence="1 5">Belongs to the HypA/HybF family.</text>
</comment>
<evidence type="ECO:0000256" key="3">
    <source>
        <dbReference type="ARBA" id="ARBA00022723"/>
    </source>
</evidence>
<organism evidence="6 7">
    <name type="scientific">Sodalis ligni</name>
    <dbReference type="NCBI Taxonomy" id="2697027"/>
    <lineage>
        <taxon>Bacteria</taxon>
        <taxon>Pseudomonadati</taxon>
        <taxon>Pseudomonadota</taxon>
        <taxon>Gammaproteobacteria</taxon>
        <taxon>Enterobacterales</taxon>
        <taxon>Bruguierivoracaceae</taxon>
        <taxon>Sodalis</taxon>
    </lineage>
</organism>
<comment type="caution">
    <text evidence="6">The sequence shown here is derived from an EMBL/GenBank/DDBJ whole genome shotgun (WGS) entry which is preliminary data.</text>
</comment>
<dbReference type="HAMAP" id="MF_00213">
    <property type="entry name" value="HypA_HybF"/>
    <property type="match status" value="1"/>
</dbReference>
<name>A0A4V2Q2N7_9GAMM</name>
<dbReference type="InterPro" id="IPR020538">
    <property type="entry name" value="Hydgase_Ni_incorp_HypA/HybF_CS"/>
</dbReference>
<dbReference type="RefSeq" id="WP_132922414.1">
    <property type="nucleotide sequence ID" value="NZ_SJOI01000001.1"/>
</dbReference>
<dbReference type="Proteomes" id="UP000294555">
    <property type="component" value="Unassembled WGS sequence"/>
</dbReference>
<dbReference type="PIRSF" id="PIRSF004761">
    <property type="entry name" value="Hydrgn_mat_HypA"/>
    <property type="match status" value="1"/>
</dbReference>
<dbReference type="Pfam" id="PF01155">
    <property type="entry name" value="HypA"/>
    <property type="match status" value="1"/>
</dbReference>
<sequence>MHEAALTQGLVNILLKEAARHQVRSITLVRLKVGRMKAVEPQALVFCFGAFTEGTLAEGAELIIEPVPAVATCRGCGGDFEVIKFHFQCPRCQSRDVVLIQGDELYIESFDA</sequence>
<evidence type="ECO:0000256" key="4">
    <source>
        <dbReference type="ARBA" id="ARBA00022833"/>
    </source>
</evidence>
<feature type="binding site" evidence="5">
    <location>
        <position position="89"/>
    </location>
    <ligand>
        <name>Zn(2+)</name>
        <dbReference type="ChEBI" id="CHEBI:29105"/>
    </ligand>
</feature>
<dbReference type="GO" id="GO:0051604">
    <property type="term" value="P:protein maturation"/>
    <property type="evidence" value="ECO:0007669"/>
    <property type="project" value="InterPro"/>
</dbReference>
<evidence type="ECO:0000313" key="6">
    <source>
        <dbReference type="EMBL" id="TCL03558.1"/>
    </source>
</evidence>
<dbReference type="OrthoDB" id="288014at2"/>
<feature type="binding site" evidence="5">
    <location>
        <position position="92"/>
    </location>
    <ligand>
        <name>Zn(2+)</name>
        <dbReference type="ChEBI" id="CHEBI:29105"/>
    </ligand>
</feature>
<proteinExistence type="inferred from homology"/>
<dbReference type="EMBL" id="SJOI01000001">
    <property type="protein sequence ID" value="TCL03558.1"/>
    <property type="molecule type" value="Genomic_DNA"/>
</dbReference>
<feature type="binding site" evidence="5">
    <location>
        <position position="76"/>
    </location>
    <ligand>
        <name>Zn(2+)</name>
        <dbReference type="ChEBI" id="CHEBI:29105"/>
    </ligand>
</feature>
<dbReference type="GO" id="GO:0008270">
    <property type="term" value="F:zinc ion binding"/>
    <property type="evidence" value="ECO:0007669"/>
    <property type="project" value="UniProtKB-UniRule"/>
</dbReference>
<accession>A0A4V2Q2N7</accession>
<feature type="binding site" evidence="5">
    <location>
        <position position="73"/>
    </location>
    <ligand>
        <name>Zn(2+)</name>
        <dbReference type="ChEBI" id="CHEBI:29105"/>
    </ligand>
</feature>
<dbReference type="NCBIfam" id="TIGR00100">
    <property type="entry name" value="hypA"/>
    <property type="match status" value="1"/>
</dbReference>
<keyword evidence="3 5" id="KW-0479">Metal-binding</keyword>
<dbReference type="GO" id="GO:0016151">
    <property type="term" value="F:nickel cation binding"/>
    <property type="evidence" value="ECO:0007669"/>
    <property type="project" value="UniProtKB-UniRule"/>
</dbReference>
<dbReference type="PANTHER" id="PTHR34535">
    <property type="entry name" value="HYDROGENASE MATURATION FACTOR HYPA"/>
    <property type="match status" value="1"/>
</dbReference>
<dbReference type="PANTHER" id="PTHR34535:SF3">
    <property type="entry name" value="HYDROGENASE MATURATION FACTOR HYPA"/>
    <property type="match status" value="1"/>
</dbReference>
<dbReference type="Gene3D" id="3.30.2320.80">
    <property type="match status" value="1"/>
</dbReference>
<evidence type="ECO:0000313" key="7">
    <source>
        <dbReference type="Proteomes" id="UP000294555"/>
    </source>
</evidence>
<dbReference type="AlphaFoldDB" id="A0A4V2Q2N7"/>
<keyword evidence="4 5" id="KW-0862">Zinc</keyword>
<keyword evidence="7" id="KW-1185">Reference proteome</keyword>
<feature type="binding site" evidence="5">
    <location>
        <position position="2"/>
    </location>
    <ligand>
        <name>Ni(2+)</name>
        <dbReference type="ChEBI" id="CHEBI:49786"/>
    </ligand>
</feature>
<protein>
    <recommendedName>
        <fullName evidence="5">Hydrogenase maturation factor HypA</fullName>
    </recommendedName>
</protein>
<comment type="function">
    <text evidence="5">Involved in the maturation of [NiFe] hydrogenases. Required for nickel insertion into the metal center of the hydrogenase.</text>
</comment>
<gene>
    <name evidence="5" type="primary">hypA</name>
    <name evidence="6" type="ORF">EZJ58_1633</name>
</gene>
<dbReference type="InterPro" id="IPR000688">
    <property type="entry name" value="HypA/HybF"/>
</dbReference>
<keyword evidence="2 5" id="KW-0533">Nickel</keyword>
<evidence type="ECO:0000256" key="2">
    <source>
        <dbReference type="ARBA" id="ARBA00022596"/>
    </source>
</evidence>
<evidence type="ECO:0000256" key="1">
    <source>
        <dbReference type="ARBA" id="ARBA00010748"/>
    </source>
</evidence>
<reference evidence="6 7" key="1">
    <citation type="submission" date="2019-02" db="EMBL/GenBank/DDBJ databases">
        <title>Investigation of anaerobic lignin degradation for improved lignocellulosic biofuels.</title>
        <authorList>
            <person name="Deangelis K."/>
        </authorList>
    </citation>
    <scope>NUCLEOTIDE SEQUENCE [LARGE SCALE GENOMIC DNA]</scope>
    <source>
        <strain evidence="6 7">159R</strain>
    </source>
</reference>